<keyword evidence="2" id="KW-1185">Reference proteome</keyword>
<dbReference type="PANTHER" id="PTHR15599">
    <property type="entry name" value="RTDR1"/>
    <property type="match status" value="1"/>
</dbReference>
<dbReference type="PANTHER" id="PTHR15599:SF1">
    <property type="entry name" value="RADIAL SPOKE HEAD 14 HOMOLOG"/>
    <property type="match status" value="1"/>
</dbReference>
<organism evidence="1 2">
    <name type="scientific">Aphanomyces invadans</name>
    <dbReference type="NCBI Taxonomy" id="157072"/>
    <lineage>
        <taxon>Eukaryota</taxon>
        <taxon>Sar</taxon>
        <taxon>Stramenopiles</taxon>
        <taxon>Oomycota</taxon>
        <taxon>Saprolegniomycetes</taxon>
        <taxon>Saprolegniales</taxon>
        <taxon>Verrucalvaceae</taxon>
        <taxon>Aphanomyces</taxon>
    </lineage>
</organism>
<dbReference type="VEuPathDB" id="FungiDB:H310_10383"/>
<dbReference type="InterPro" id="IPR011989">
    <property type="entry name" value="ARM-like"/>
</dbReference>
<dbReference type="SUPFAM" id="SSF48371">
    <property type="entry name" value="ARM repeat"/>
    <property type="match status" value="1"/>
</dbReference>
<dbReference type="InterPro" id="IPR042856">
    <property type="entry name" value="RSP14"/>
</dbReference>
<dbReference type="InterPro" id="IPR016024">
    <property type="entry name" value="ARM-type_fold"/>
</dbReference>
<dbReference type="Proteomes" id="UP000285060">
    <property type="component" value="Unassembled WGS sequence"/>
</dbReference>
<dbReference type="Gene3D" id="1.25.10.10">
    <property type="entry name" value="Leucine-rich Repeat Variant"/>
    <property type="match status" value="1"/>
</dbReference>
<reference evidence="1 2" key="1">
    <citation type="submission" date="2018-08" db="EMBL/GenBank/DDBJ databases">
        <title>Aphanomyces genome sequencing and annotation.</title>
        <authorList>
            <person name="Minardi D."/>
            <person name="Oidtmann B."/>
            <person name="Van Der Giezen M."/>
            <person name="Studholme D.J."/>
        </authorList>
    </citation>
    <scope>NUCLEOTIDE SEQUENCE [LARGE SCALE GENOMIC DNA]</scope>
    <source>
        <strain evidence="1 2">NJM0002</strain>
    </source>
</reference>
<evidence type="ECO:0000313" key="1">
    <source>
        <dbReference type="EMBL" id="RHY25755.1"/>
    </source>
</evidence>
<accession>A0A3R6Y3R2</accession>
<name>A0A3R6Y3R2_9STRA</name>
<sequence>MHRVSDHLEDRYPYRSGFREENNENDVSRAYGSQDIARYCRLLSLKEELTDEDRVKALTGLVDLLANQENKTKAVAAGVVASMSRLMTVSNHDIRLGAATVVAGIPIVLARSYIREKLVAMATGADTTLTTATIVHLYQIFAQLTKSQLGAQACAEVHVVPALIRILHKPLLFPAKLLRHVVQTVWNLATHNEGKVEAISLNVVELLIKVLTGAQKHVFSSLGRDAELDLIRITSGALMALATAEVAKPKLLATGIDPLVACLFVSASRQNAIQALNYMCEERSGLLSVVTLLLDHPASLLVEVFGVRAMPALNTLLEQELKPTPIVLQAIADVCTEEGGVDQITQCLHMLDNLTKLCEVNTDIPRVPELATGILKAVAEHDDKARGRVERALERNKVAPAFVKSIL</sequence>
<dbReference type="EMBL" id="QUSY01001200">
    <property type="protein sequence ID" value="RHY25755.1"/>
    <property type="molecule type" value="Genomic_DNA"/>
</dbReference>
<dbReference type="AlphaFoldDB" id="A0A3R6Y3R2"/>
<comment type="caution">
    <text evidence="1">The sequence shown here is derived from an EMBL/GenBank/DDBJ whole genome shotgun (WGS) entry which is preliminary data.</text>
</comment>
<protein>
    <submittedName>
        <fullName evidence="1">Uncharacterized protein</fullName>
    </submittedName>
</protein>
<proteinExistence type="predicted"/>
<gene>
    <name evidence="1" type="ORF">DYB32_008117</name>
</gene>
<evidence type="ECO:0000313" key="2">
    <source>
        <dbReference type="Proteomes" id="UP000285060"/>
    </source>
</evidence>